<evidence type="ECO:0000313" key="4">
    <source>
        <dbReference type="Proteomes" id="UP000272942"/>
    </source>
</evidence>
<dbReference type="SMART" id="SM00360">
    <property type="entry name" value="RRM"/>
    <property type="match status" value="2"/>
</dbReference>
<dbReference type="AlphaFoldDB" id="A0A183B5H6"/>
<reference evidence="3 4" key="2">
    <citation type="submission" date="2018-11" db="EMBL/GenBank/DDBJ databases">
        <authorList>
            <consortium name="Pathogen Informatics"/>
        </authorList>
    </citation>
    <scope>NUCLEOTIDE SEQUENCE [LARGE SCALE GENOMIC DNA]</scope>
    <source>
        <strain evidence="3 4">Egypt</strain>
    </source>
</reference>
<dbReference type="CDD" id="cd12421">
    <property type="entry name" value="RRM1_PTBP1_hnRNPL_like"/>
    <property type="match status" value="1"/>
</dbReference>
<dbReference type="Gene3D" id="3.30.70.330">
    <property type="match status" value="2"/>
</dbReference>
<name>A0A183B5H6_9TREM</name>
<dbReference type="PROSITE" id="PS50102">
    <property type="entry name" value="RRM"/>
    <property type="match status" value="1"/>
</dbReference>
<proteinExistence type="predicted"/>
<keyword evidence="4" id="KW-1185">Reference proteome</keyword>
<reference evidence="5" key="1">
    <citation type="submission" date="2016-06" db="UniProtKB">
        <authorList>
            <consortium name="WormBaseParasite"/>
        </authorList>
    </citation>
    <scope>IDENTIFICATION</scope>
</reference>
<dbReference type="InterPro" id="IPR000504">
    <property type="entry name" value="RRM_dom"/>
</dbReference>
<dbReference type="OrthoDB" id="296632at2759"/>
<keyword evidence="1" id="KW-0694">RNA-binding</keyword>
<feature type="domain" description="RRM" evidence="2">
    <location>
        <begin position="51"/>
        <end position="125"/>
    </location>
</feature>
<dbReference type="GO" id="GO:0003723">
    <property type="term" value="F:RNA binding"/>
    <property type="evidence" value="ECO:0007669"/>
    <property type="project" value="UniProtKB-UniRule"/>
</dbReference>
<organism evidence="5">
    <name type="scientific">Echinostoma caproni</name>
    <dbReference type="NCBI Taxonomy" id="27848"/>
    <lineage>
        <taxon>Eukaryota</taxon>
        <taxon>Metazoa</taxon>
        <taxon>Spiralia</taxon>
        <taxon>Lophotrochozoa</taxon>
        <taxon>Platyhelminthes</taxon>
        <taxon>Trematoda</taxon>
        <taxon>Digenea</taxon>
        <taxon>Plagiorchiida</taxon>
        <taxon>Echinostomata</taxon>
        <taxon>Echinostomatoidea</taxon>
        <taxon>Echinostomatidae</taxon>
        <taxon>Echinostoma</taxon>
    </lineage>
</organism>
<evidence type="ECO:0000256" key="1">
    <source>
        <dbReference type="PROSITE-ProRule" id="PRU00176"/>
    </source>
</evidence>
<dbReference type="InterPro" id="IPR012677">
    <property type="entry name" value="Nucleotide-bd_a/b_plait_sf"/>
</dbReference>
<evidence type="ECO:0000313" key="3">
    <source>
        <dbReference type="EMBL" id="VDP91734.1"/>
    </source>
</evidence>
<evidence type="ECO:0000313" key="5">
    <source>
        <dbReference type="WBParaSite" id="ECPE_0001450101-mRNA-1"/>
    </source>
</evidence>
<dbReference type="EMBL" id="UZAN01057626">
    <property type="protein sequence ID" value="VDP91734.1"/>
    <property type="molecule type" value="Genomic_DNA"/>
</dbReference>
<gene>
    <name evidence="3" type="ORF">ECPE_LOCUS14462</name>
</gene>
<sequence>MRYNFFPVIFNFQRELSDGLVPSRNGHTSMGSQSAEIKKSRMEHIDVTPSSVIHVRNVPNDVNEHEIALLAIPFGVIKNMVLSKKNNQALIEMHTLEDAMQLIAYYSKCPVVLHGRNILLQFSTYSHLELTNENNAIENAIKNANRIVLEDLSGALSGNPNSVLRIVINNIMGQQISHLILYKIFHRFGEILRVLIFQKVDQYHCFLEFQNHIQAFVAMLDLPGIFSLYEVEALAFDWPKSKQKPASFAM</sequence>
<dbReference type="WBParaSite" id="ECPE_0001450101-mRNA-1">
    <property type="protein sequence ID" value="ECPE_0001450101-mRNA-1"/>
    <property type="gene ID" value="ECPE_0001450101"/>
</dbReference>
<protein>
    <submittedName>
        <fullName evidence="5">RRM domain-containing protein</fullName>
    </submittedName>
</protein>
<accession>A0A183B5H6</accession>
<dbReference type="Pfam" id="PF00076">
    <property type="entry name" value="RRM_1"/>
    <property type="match status" value="1"/>
</dbReference>
<dbReference type="SUPFAM" id="SSF54928">
    <property type="entry name" value="RNA-binding domain, RBD"/>
    <property type="match status" value="2"/>
</dbReference>
<dbReference type="InterPro" id="IPR035979">
    <property type="entry name" value="RBD_domain_sf"/>
</dbReference>
<dbReference type="Proteomes" id="UP000272942">
    <property type="component" value="Unassembled WGS sequence"/>
</dbReference>
<dbReference type="PANTHER" id="PTHR15592">
    <property type="entry name" value="MATRIN 3/NUCLEAR PROTEIN 220-RELATED"/>
    <property type="match status" value="1"/>
</dbReference>
<evidence type="ECO:0000259" key="2">
    <source>
        <dbReference type="PROSITE" id="PS50102"/>
    </source>
</evidence>